<keyword evidence="3" id="KW-1185">Reference proteome</keyword>
<name>A0ABN9DJN8_9NEOB</name>
<evidence type="ECO:0000313" key="3">
    <source>
        <dbReference type="Proteomes" id="UP001162483"/>
    </source>
</evidence>
<reference evidence="2" key="1">
    <citation type="submission" date="2023-05" db="EMBL/GenBank/DDBJ databases">
        <authorList>
            <person name="Stuckert A."/>
        </authorList>
    </citation>
    <scope>NUCLEOTIDE SEQUENCE</scope>
</reference>
<evidence type="ECO:0000256" key="1">
    <source>
        <dbReference type="SAM" id="MobiDB-lite"/>
    </source>
</evidence>
<dbReference type="Proteomes" id="UP001162483">
    <property type="component" value="Unassembled WGS sequence"/>
</dbReference>
<gene>
    <name evidence="2" type="ORF">SPARVUS_LOCUS7496512</name>
</gene>
<comment type="caution">
    <text evidence="2">The sequence shown here is derived from an EMBL/GenBank/DDBJ whole genome shotgun (WGS) entry which is preliminary data.</text>
</comment>
<dbReference type="EMBL" id="CATNWA010014518">
    <property type="protein sequence ID" value="CAI9572769.1"/>
    <property type="molecule type" value="Genomic_DNA"/>
</dbReference>
<feature type="compositionally biased region" description="Gly residues" evidence="1">
    <location>
        <begin position="1"/>
        <end position="12"/>
    </location>
</feature>
<feature type="compositionally biased region" description="Polar residues" evidence="1">
    <location>
        <begin position="37"/>
        <end position="49"/>
    </location>
</feature>
<proteinExistence type="predicted"/>
<feature type="compositionally biased region" description="Basic and acidic residues" evidence="1">
    <location>
        <begin position="22"/>
        <end position="32"/>
    </location>
</feature>
<protein>
    <submittedName>
        <fullName evidence="2">Uncharacterized protein</fullName>
    </submittedName>
</protein>
<feature type="region of interest" description="Disordered" evidence="1">
    <location>
        <begin position="1"/>
        <end position="56"/>
    </location>
</feature>
<organism evidence="2 3">
    <name type="scientific">Staurois parvus</name>
    <dbReference type="NCBI Taxonomy" id="386267"/>
    <lineage>
        <taxon>Eukaryota</taxon>
        <taxon>Metazoa</taxon>
        <taxon>Chordata</taxon>
        <taxon>Craniata</taxon>
        <taxon>Vertebrata</taxon>
        <taxon>Euteleostomi</taxon>
        <taxon>Amphibia</taxon>
        <taxon>Batrachia</taxon>
        <taxon>Anura</taxon>
        <taxon>Neobatrachia</taxon>
        <taxon>Ranoidea</taxon>
        <taxon>Ranidae</taxon>
        <taxon>Staurois</taxon>
    </lineage>
</organism>
<sequence length="56" mass="6009">MTIGQVGTGGQAENGRGHKPGIKQEKSAEVRIRQGRQRISQTGTGTGMQVTRYRGP</sequence>
<accession>A0ABN9DJN8</accession>
<evidence type="ECO:0000313" key="2">
    <source>
        <dbReference type="EMBL" id="CAI9572769.1"/>
    </source>
</evidence>